<evidence type="ECO:0000313" key="12">
    <source>
        <dbReference type="Proteomes" id="UP000439113"/>
    </source>
</evidence>
<dbReference type="AlphaFoldDB" id="A0A6N8DPG5"/>
<dbReference type="PROSITE" id="PS01134">
    <property type="entry name" value="FTSZ_1"/>
    <property type="match status" value="1"/>
</dbReference>
<evidence type="ECO:0000256" key="8">
    <source>
        <dbReference type="SAM" id="MobiDB-lite"/>
    </source>
</evidence>
<dbReference type="GO" id="GO:0043093">
    <property type="term" value="P:FtsZ-dependent cytokinesis"/>
    <property type="evidence" value="ECO:0007669"/>
    <property type="project" value="UniProtKB-UniRule"/>
</dbReference>
<evidence type="ECO:0000313" key="11">
    <source>
        <dbReference type="EMBL" id="MTV31746.1"/>
    </source>
</evidence>
<proteinExistence type="inferred from homology"/>
<dbReference type="InterPro" id="IPR024757">
    <property type="entry name" value="FtsZ_C"/>
</dbReference>
<dbReference type="GO" id="GO:0032153">
    <property type="term" value="C:cell division site"/>
    <property type="evidence" value="ECO:0007669"/>
    <property type="project" value="UniProtKB-UniRule"/>
</dbReference>
<comment type="subunit">
    <text evidence="5">Homodimer. Polymerizes to form a dynamic ring structure in a strictly GTP-dependent manner. Interacts directly with several other division proteins.</text>
</comment>
<dbReference type="PROSITE" id="PS01135">
    <property type="entry name" value="FTSZ_2"/>
    <property type="match status" value="1"/>
</dbReference>
<dbReference type="InterPro" id="IPR045061">
    <property type="entry name" value="FtsZ/CetZ"/>
</dbReference>
<dbReference type="GO" id="GO:0005737">
    <property type="term" value="C:cytoplasm"/>
    <property type="evidence" value="ECO:0007669"/>
    <property type="project" value="UniProtKB-SubCell"/>
</dbReference>
<feature type="compositionally biased region" description="Low complexity" evidence="8">
    <location>
        <begin position="512"/>
        <end position="529"/>
    </location>
</feature>
<evidence type="ECO:0000256" key="5">
    <source>
        <dbReference type="HAMAP-Rule" id="MF_00909"/>
    </source>
</evidence>
<keyword evidence="5 7" id="KW-0132">Cell division</keyword>
<dbReference type="GO" id="GO:0005525">
    <property type="term" value="F:GTP binding"/>
    <property type="evidence" value="ECO:0007669"/>
    <property type="project" value="UniProtKB-UniRule"/>
</dbReference>
<dbReference type="OrthoDB" id="9813375at2"/>
<dbReference type="Proteomes" id="UP000439113">
    <property type="component" value="Unassembled WGS sequence"/>
</dbReference>
<dbReference type="InterPro" id="IPR000158">
    <property type="entry name" value="Cell_div_FtsZ"/>
</dbReference>
<feature type="domain" description="Tubulin/FtsZ GTPase" evidence="9">
    <location>
        <begin position="16"/>
        <end position="208"/>
    </location>
</feature>
<dbReference type="InterPro" id="IPR003008">
    <property type="entry name" value="Tubulin_FtsZ_GTPase"/>
</dbReference>
<dbReference type="InterPro" id="IPR037103">
    <property type="entry name" value="Tubulin/FtsZ-like_C"/>
</dbReference>
<dbReference type="SMART" id="SM00864">
    <property type="entry name" value="Tubulin"/>
    <property type="match status" value="1"/>
</dbReference>
<comment type="caution">
    <text evidence="11">The sequence shown here is derived from an EMBL/GenBank/DDBJ whole genome shotgun (WGS) entry which is preliminary data.</text>
</comment>
<evidence type="ECO:0000256" key="4">
    <source>
        <dbReference type="ARBA" id="ARBA00023134"/>
    </source>
</evidence>
<keyword evidence="4 5" id="KW-0342">GTP-binding</keyword>
<dbReference type="Gene3D" id="3.40.50.1440">
    <property type="entry name" value="Tubulin/FtsZ, GTPase domain"/>
    <property type="match status" value="1"/>
</dbReference>
<feature type="binding site" evidence="5">
    <location>
        <position position="146"/>
    </location>
    <ligand>
        <name>GTP</name>
        <dbReference type="ChEBI" id="CHEBI:37565"/>
    </ligand>
</feature>
<gene>
    <name evidence="5 11" type="primary">ftsZ</name>
    <name evidence="11" type="ORF">GJ654_12175</name>
</gene>
<sequence>MTINLQAPQLRELKPRIMVCGVGGAGGNAVNNMIASGLAGVDFIVANTDAQALTSSKAERIIQMGLQVTEGLGAGSQPEIGRASAEEAMEEIRDHLTGAHMCFVTAGMGGGTGTGAAPVIARTARDMGILTVGVVTKPFQFEGARRMRVADQGIEELHKAVDTLIVIPNQNLFRVANERTTFADAFSMADQVLYSGVACITDLMVREGLINLDFADVRAIMRDMGKAMMGTGEASGDRRAILAAEAAIANPLLDEVSMKGARGLLISITGGNDLTLYEVDEAASRIRQEVDEDANIILGATFDSSLDGIIRVSVVATGIDKPLGAYDVNEQRLAEAGERLRAQAAAQAAARAENAARSAQGQPPAPAQMPIQQTPAQQMSAPTQEPMYAPEPAPAPQMEAAQAYYPAPADQGYAPQHADVQITRVAQQPYHAPAPVPQVRQAQAPQQQMYIPPAAEQPQSRRMPSIDDLPIPGQNLLRGQQPVEAEPETKRRTLLERLANFGMSRADELRAHQGAPQPQIAPPQGYAQQRPAPVHAEYAPRPQQQRPADGRALPRPEEDQLEIPAFLRRQSR</sequence>
<evidence type="ECO:0000256" key="2">
    <source>
        <dbReference type="ARBA" id="ARBA00022490"/>
    </source>
</evidence>
<keyword evidence="3 5" id="KW-0547">Nucleotide-binding</keyword>
<dbReference type="GO" id="GO:0003924">
    <property type="term" value="F:GTPase activity"/>
    <property type="evidence" value="ECO:0007669"/>
    <property type="project" value="UniProtKB-UniRule"/>
</dbReference>
<dbReference type="HAMAP" id="MF_00909">
    <property type="entry name" value="FtsZ"/>
    <property type="match status" value="1"/>
</dbReference>
<dbReference type="GO" id="GO:0051258">
    <property type="term" value="P:protein polymerization"/>
    <property type="evidence" value="ECO:0007669"/>
    <property type="project" value="UniProtKB-UniRule"/>
</dbReference>
<feature type="region of interest" description="Disordered" evidence="8">
    <location>
        <begin position="510"/>
        <end position="572"/>
    </location>
</feature>
<dbReference type="SUPFAM" id="SSF52490">
    <property type="entry name" value="Tubulin nucleotide-binding domain-like"/>
    <property type="match status" value="1"/>
</dbReference>
<feature type="region of interest" description="Disordered" evidence="8">
    <location>
        <begin position="455"/>
        <end position="491"/>
    </location>
</feature>
<comment type="subcellular location">
    <subcellularLocation>
        <location evidence="5">Cytoplasm</location>
    </subcellularLocation>
    <text evidence="5">Assembles at midcell at the inner surface of the cytoplasmic membrane.</text>
</comment>
<protein>
    <recommendedName>
        <fullName evidence="5 6">Cell division protein FtsZ</fullName>
    </recommendedName>
</protein>
<dbReference type="FunFam" id="3.30.1330.20:FF:000011">
    <property type="entry name" value="Cell division protein FtsZ"/>
    <property type="match status" value="1"/>
</dbReference>
<feature type="binding site" evidence="5">
    <location>
        <begin position="111"/>
        <end position="113"/>
    </location>
    <ligand>
        <name>GTP</name>
        <dbReference type="ChEBI" id="CHEBI:37565"/>
    </ligand>
</feature>
<dbReference type="InterPro" id="IPR018316">
    <property type="entry name" value="Tubulin/FtsZ_2-layer-sand-dom"/>
</dbReference>
<dbReference type="Gene3D" id="3.30.1330.20">
    <property type="entry name" value="Tubulin/FtsZ, C-terminal domain"/>
    <property type="match status" value="1"/>
</dbReference>
<dbReference type="InterPro" id="IPR036525">
    <property type="entry name" value="Tubulin/FtsZ_GTPase_sf"/>
</dbReference>
<feature type="binding site" evidence="5">
    <location>
        <begin position="24"/>
        <end position="28"/>
    </location>
    <ligand>
        <name>GTP</name>
        <dbReference type="ChEBI" id="CHEBI:37565"/>
    </ligand>
</feature>
<reference evidence="11 12" key="1">
    <citation type="submission" date="2019-11" db="EMBL/GenBank/DDBJ databases">
        <title>Whole-genome sequence of a Rhodoblastus acidophilus DSM 142.</title>
        <authorList>
            <person name="Kyndt J.A."/>
            <person name="Meyer T.E."/>
        </authorList>
    </citation>
    <scope>NUCLEOTIDE SEQUENCE [LARGE SCALE GENOMIC DNA]</scope>
    <source>
        <strain evidence="11 12">DSM 142</strain>
    </source>
</reference>
<dbReference type="GO" id="GO:0000917">
    <property type="term" value="P:division septum assembly"/>
    <property type="evidence" value="ECO:0007669"/>
    <property type="project" value="UniProtKB-KW"/>
</dbReference>
<accession>A0A6N8DPG5</accession>
<dbReference type="Pfam" id="PF12327">
    <property type="entry name" value="FtsZ_C"/>
    <property type="match status" value="1"/>
</dbReference>
<organism evidence="11 12">
    <name type="scientific">Rhodoblastus acidophilus</name>
    <name type="common">Rhodopseudomonas acidophila</name>
    <dbReference type="NCBI Taxonomy" id="1074"/>
    <lineage>
        <taxon>Bacteria</taxon>
        <taxon>Pseudomonadati</taxon>
        <taxon>Pseudomonadota</taxon>
        <taxon>Alphaproteobacteria</taxon>
        <taxon>Hyphomicrobiales</taxon>
        <taxon>Rhodoblastaceae</taxon>
        <taxon>Rhodoblastus</taxon>
    </lineage>
</organism>
<dbReference type="NCBIfam" id="TIGR00065">
    <property type="entry name" value="ftsZ"/>
    <property type="match status" value="1"/>
</dbReference>
<evidence type="ECO:0000256" key="7">
    <source>
        <dbReference type="RuleBase" id="RU000631"/>
    </source>
</evidence>
<dbReference type="PANTHER" id="PTHR30314">
    <property type="entry name" value="CELL DIVISION PROTEIN FTSZ-RELATED"/>
    <property type="match status" value="1"/>
</dbReference>
<dbReference type="SUPFAM" id="SSF55307">
    <property type="entry name" value="Tubulin C-terminal domain-like"/>
    <property type="match status" value="1"/>
</dbReference>
<evidence type="ECO:0000256" key="3">
    <source>
        <dbReference type="ARBA" id="ARBA00022741"/>
    </source>
</evidence>
<keyword evidence="2 5" id="KW-0963">Cytoplasm</keyword>
<evidence type="ECO:0000256" key="6">
    <source>
        <dbReference type="NCBIfam" id="TIGR00065"/>
    </source>
</evidence>
<keyword evidence="5 7" id="KW-0131">Cell cycle</keyword>
<name>A0A6N8DPG5_RHOAC</name>
<keyword evidence="5 7" id="KW-0717">Septation</keyword>
<dbReference type="EMBL" id="WNKS01000010">
    <property type="protein sequence ID" value="MTV31746.1"/>
    <property type="molecule type" value="Genomic_DNA"/>
</dbReference>
<dbReference type="RefSeq" id="WP_155446430.1">
    <property type="nucleotide sequence ID" value="NZ_JAOQNR010000012.1"/>
</dbReference>
<dbReference type="InterPro" id="IPR020805">
    <property type="entry name" value="Cell_div_FtsZ_CS"/>
</dbReference>
<dbReference type="PRINTS" id="PR00423">
    <property type="entry name" value="CELLDVISFTSZ"/>
</dbReference>
<feature type="binding site" evidence="5">
    <location>
        <position position="142"/>
    </location>
    <ligand>
        <name>GTP</name>
        <dbReference type="ChEBI" id="CHEBI:37565"/>
    </ligand>
</feature>
<evidence type="ECO:0000259" key="10">
    <source>
        <dbReference type="SMART" id="SM00865"/>
    </source>
</evidence>
<feature type="binding site" evidence="5">
    <location>
        <position position="190"/>
    </location>
    <ligand>
        <name>GTP</name>
        <dbReference type="ChEBI" id="CHEBI:37565"/>
    </ligand>
</feature>
<dbReference type="InterPro" id="IPR008280">
    <property type="entry name" value="Tub_FtsZ_C"/>
</dbReference>
<dbReference type="FunFam" id="3.40.50.1440:FF:000001">
    <property type="entry name" value="Cell division protein FtsZ"/>
    <property type="match status" value="1"/>
</dbReference>
<feature type="region of interest" description="Disordered" evidence="8">
    <location>
        <begin position="345"/>
        <end position="377"/>
    </location>
</feature>
<dbReference type="PANTHER" id="PTHR30314:SF3">
    <property type="entry name" value="MITOCHONDRIAL DIVISION PROTEIN FSZA"/>
    <property type="match status" value="1"/>
</dbReference>
<dbReference type="SMART" id="SM00865">
    <property type="entry name" value="Tubulin_C"/>
    <property type="match status" value="1"/>
</dbReference>
<dbReference type="CDD" id="cd02201">
    <property type="entry name" value="FtsZ_type1"/>
    <property type="match status" value="1"/>
</dbReference>
<comment type="function">
    <text evidence="5 7">Essential cell division protein that forms a contractile ring structure (Z ring) at the future cell division site. The regulation of the ring assembly controls the timing and the location of cell division. One of the functions of the FtsZ ring is to recruit other cell division proteins to the septum to produce a new cell wall between the dividing cells. Binds GTP and shows GTPase activity.</text>
</comment>
<comment type="similarity">
    <text evidence="1 5 7">Belongs to the FtsZ family.</text>
</comment>
<evidence type="ECO:0000259" key="9">
    <source>
        <dbReference type="SMART" id="SM00864"/>
    </source>
</evidence>
<feature type="compositionally biased region" description="Basic and acidic residues" evidence="8">
    <location>
        <begin position="548"/>
        <end position="558"/>
    </location>
</feature>
<feature type="domain" description="Tubulin/FtsZ 2-layer sandwich" evidence="10">
    <location>
        <begin position="210"/>
        <end position="328"/>
    </location>
</feature>
<dbReference type="Pfam" id="PF00091">
    <property type="entry name" value="Tubulin"/>
    <property type="match status" value="1"/>
</dbReference>
<evidence type="ECO:0000256" key="1">
    <source>
        <dbReference type="ARBA" id="ARBA00009690"/>
    </source>
</evidence>